<dbReference type="InterPro" id="IPR050789">
    <property type="entry name" value="Diverse_Enzym_Activities"/>
</dbReference>
<evidence type="ECO:0000313" key="3">
    <source>
        <dbReference type="EMBL" id="UUL82953.1"/>
    </source>
</evidence>
<proteinExistence type="predicted"/>
<sequence>MIEAIADQAFAAAAQVVASGRIPGATLGIVTADGRRATRLAGLASREPSETALTPDHWFDLASLTKVIATTTMILRLADQGALDLDAPLTTAIPDLRQYDVAGAAERRLTFRDCLAHNTHLPAVEPIYTYGDDPSRLRAFILQREWRHGPPVYSDINFLLLGIAIERLTGGPLDSQPLGRGLSYGPPPGPAVATERCSWRGRVLQGEVHDENCFALGGRTGHAGLFGTVTGVLDFAGGLLDGSGASPAMLAAIRTPVTERRTCGWERRFDGWPGGDACSAETIGHTGFTGTGLWIDFARGIGWTLLTNRVHPTRHADSGIVALRAATGDAVIAGFDEYGGANAPTVRAE</sequence>
<dbReference type="Gene3D" id="3.40.710.10">
    <property type="entry name" value="DD-peptidase/beta-lactamase superfamily"/>
    <property type="match status" value="1"/>
</dbReference>
<dbReference type="InterPro" id="IPR012338">
    <property type="entry name" value="Beta-lactam/transpept-like"/>
</dbReference>
<gene>
    <name evidence="3" type="ORF">NMP03_01550</name>
</gene>
<dbReference type="Pfam" id="PF00144">
    <property type="entry name" value="Beta-lactamase"/>
    <property type="match status" value="1"/>
</dbReference>
<keyword evidence="1 3" id="KW-0378">Hydrolase</keyword>
<keyword evidence="4" id="KW-1185">Reference proteome</keyword>
<organism evidence="3 4">
    <name type="scientific">Sphingomonas qomolangmaensis</name>
    <dbReference type="NCBI Taxonomy" id="2918765"/>
    <lineage>
        <taxon>Bacteria</taxon>
        <taxon>Pseudomonadati</taxon>
        <taxon>Pseudomonadota</taxon>
        <taxon>Alphaproteobacteria</taxon>
        <taxon>Sphingomonadales</taxon>
        <taxon>Sphingomonadaceae</taxon>
        <taxon>Sphingomonas</taxon>
    </lineage>
</organism>
<dbReference type="InterPro" id="IPR001466">
    <property type="entry name" value="Beta-lactam-related"/>
</dbReference>
<evidence type="ECO:0000313" key="4">
    <source>
        <dbReference type="Proteomes" id="UP001058533"/>
    </source>
</evidence>
<dbReference type="PANTHER" id="PTHR43283">
    <property type="entry name" value="BETA-LACTAMASE-RELATED"/>
    <property type="match status" value="1"/>
</dbReference>
<evidence type="ECO:0000259" key="2">
    <source>
        <dbReference type="Pfam" id="PF00144"/>
    </source>
</evidence>
<dbReference type="EMBL" id="CP101740">
    <property type="protein sequence ID" value="UUL82953.1"/>
    <property type="molecule type" value="Genomic_DNA"/>
</dbReference>
<dbReference type="PANTHER" id="PTHR43283:SF11">
    <property type="entry name" value="BETA-LACTAMASE-RELATED DOMAIN-CONTAINING PROTEIN"/>
    <property type="match status" value="1"/>
</dbReference>
<accession>A0ABY5LBB4</accession>
<dbReference type="RefSeq" id="WP_256506797.1">
    <property type="nucleotide sequence ID" value="NZ_CP101740.1"/>
</dbReference>
<protein>
    <submittedName>
        <fullName evidence="3">Serine hydrolase</fullName>
    </submittedName>
</protein>
<reference evidence="3" key="1">
    <citation type="submission" date="2022-07" db="EMBL/GenBank/DDBJ databases">
        <title>Sphingomonas sp. nov., a novel bacterium isolated from the north slope of the Mount Everest.</title>
        <authorList>
            <person name="Cui X."/>
            <person name="Liu Y."/>
        </authorList>
    </citation>
    <scope>NUCLEOTIDE SEQUENCE</scope>
    <source>
        <strain evidence="3">S5-59</strain>
    </source>
</reference>
<dbReference type="SUPFAM" id="SSF56601">
    <property type="entry name" value="beta-lactamase/transpeptidase-like"/>
    <property type="match status" value="1"/>
</dbReference>
<dbReference type="Proteomes" id="UP001058533">
    <property type="component" value="Chromosome"/>
</dbReference>
<dbReference type="GO" id="GO:0016787">
    <property type="term" value="F:hydrolase activity"/>
    <property type="evidence" value="ECO:0007669"/>
    <property type="project" value="UniProtKB-KW"/>
</dbReference>
<name>A0ABY5LBB4_9SPHN</name>
<evidence type="ECO:0000256" key="1">
    <source>
        <dbReference type="ARBA" id="ARBA00022801"/>
    </source>
</evidence>
<feature type="domain" description="Beta-lactamase-related" evidence="2">
    <location>
        <begin position="13"/>
        <end position="319"/>
    </location>
</feature>